<dbReference type="Proteomes" id="UP001160625">
    <property type="component" value="Unassembled WGS sequence"/>
</dbReference>
<dbReference type="EMBL" id="JARYGZ010000002">
    <property type="protein sequence ID" value="MDH7639878.1"/>
    <property type="molecule type" value="Genomic_DNA"/>
</dbReference>
<organism evidence="2 3">
    <name type="scientific">Sphingomonas oryzagri</name>
    <dbReference type="NCBI Taxonomy" id="3042314"/>
    <lineage>
        <taxon>Bacteria</taxon>
        <taxon>Pseudomonadati</taxon>
        <taxon>Pseudomonadota</taxon>
        <taxon>Alphaproteobacteria</taxon>
        <taxon>Sphingomonadales</taxon>
        <taxon>Sphingomonadaceae</taxon>
        <taxon>Sphingomonas</taxon>
    </lineage>
</organism>
<proteinExistence type="predicted"/>
<name>A0ABT6N3K1_9SPHN</name>
<comment type="caution">
    <text evidence="2">The sequence shown here is derived from an EMBL/GenBank/DDBJ whole genome shotgun (WGS) entry which is preliminary data.</text>
</comment>
<dbReference type="RefSeq" id="WP_281045239.1">
    <property type="nucleotide sequence ID" value="NZ_JARYGZ010000002.1"/>
</dbReference>
<evidence type="ECO:0000313" key="2">
    <source>
        <dbReference type="EMBL" id="MDH7639878.1"/>
    </source>
</evidence>
<feature type="chain" id="PRO_5045997805" evidence="1">
    <location>
        <begin position="24"/>
        <end position="130"/>
    </location>
</feature>
<keyword evidence="3" id="KW-1185">Reference proteome</keyword>
<evidence type="ECO:0000313" key="3">
    <source>
        <dbReference type="Proteomes" id="UP001160625"/>
    </source>
</evidence>
<evidence type="ECO:0000256" key="1">
    <source>
        <dbReference type="SAM" id="SignalP"/>
    </source>
</evidence>
<reference evidence="2" key="1">
    <citation type="submission" date="2023-04" db="EMBL/GenBank/DDBJ databases">
        <title>Sphingomonas sp. MAHUQ-71 isolated from rice field.</title>
        <authorList>
            <person name="Huq M.A."/>
        </authorList>
    </citation>
    <scope>NUCLEOTIDE SEQUENCE</scope>
    <source>
        <strain evidence="2">MAHUQ-71</strain>
    </source>
</reference>
<gene>
    <name evidence="2" type="ORF">QGN17_14175</name>
</gene>
<accession>A0ABT6N3K1</accession>
<protein>
    <submittedName>
        <fullName evidence="2">Uncharacterized protein</fullName>
    </submittedName>
</protein>
<feature type="signal peptide" evidence="1">
    <location>
        <begin position="1"/>
        <end position="23"/>
    </location>
</feature>
<keyword evidence="1" id="KW-0732">Signal</keyword>
<sequence length="130" mass="13189">MTRLRTAILAASLSIGAASAAQAGIGAEGMGARADGHWGGELGAGYSWGLAGFSITPGVGVLVADDHTRPYGRVEAAYKIPAFAKIGAGVRISGDHTRPYGTVAMPLLPMVNLKGNAGPKYYAIGLTVGY</sequence>